<name>A0ABU6UKW5_9FABA</name>
<organism evidence="1 2">
    <name type="scientific">Stylosanthes scabra</name>
    <dbReference type="NCBI Taxonomy" id="79078"/>
    <lineage>
        <taxon>Eukaryota</taxon>
        <taxon>Viridiplantae</taxon>
        <taxon>Streptophyta</taxon>
        <taxon>Embryophyta</taxon>
        <taxon>Tracheophyta</taxon>
        <taxon>Spermatophyta</taxon>
        <taxon>Magnoliopsida</taxon>
        <taxon>eudicotyledons</taxon>
        <taxon>Gunneridae</taxon>
        <taxon>Pentapetalae</taxon>
        <taxon>rosids</taxon>
        <taxon>fabids</taxon>
        <taxon>Fabales</taxon>
        <taxon>Fabaceae</taxon>
        <taxon>Papilionoideae</taxon>
        <taxon>50 kb inversion clade</taxon>
        <taxon>dalbergioids sensu lato</taxon>
        <taxon>Dalbergieae</taxon>
        <taxon>Pterocarpus clade</taxon>
        <taxon>Stylosanthes</taxon>
    </lineage>
</organism>
<evidence type="ECO:0000313" key="1">
    <source>
        <dbReference type="EMBL" id="MED6161962.1"/>
    </source>
</evidence>
<sequence>MVLRGSMNDGCPELVDIRVKRGTLVPYWEPHEFVVLTPLLSKSFRCRWRLAHFVLNSFAYRNCKYLEFHRLRLKLCGGSSGCYIFGIGADNMCIYMFSLACLTLMAAPGRGRGRGRGPQSPVMDDLGDEQQEFLAAMTNMANTA</sequence>
<protein>
    <submittedName>
        <fullName evidence="1">Uncharacterized protein</fullName>
    </submittedName>
</protein>
<evidence type="ECO:0000313" key="2">
    <source>
        <dbReference type="Proteomes" id="UP001341840"/>
    </source>
</evidence>
<reference evidence="1 2" key="1">
    <citation type="journal article" date="2023" name="Plants (Basel)">
        <title>Bridging the Gap: Combining Genomics and Transcriptomics Approaches to Understand Stylosanthes scabra, an Orphan Legume from the Brazilian Caatinga.</title>
        <authorList>
            <person name="Ferreira-Neto J.R.C."/>
            <person name="da Silva M.D."/>
            <person name="Binneck E."/>
            <person name="de Melo N.F."/>
            <person name="da Silva R.H."/>
            <person name="de Melo A.L.T.M."/>
            <person name="Pandolfi V."/>
            <person name="Bustamante F.O."/>
            <person name="Brasileiro-Vidal A.C."/>
            <person name="Benko-Iseppon A.M."/>
        </authorList>
    </citation>
    <scope>NUCLEOTIDE SEQUENCE [LARGE SCALE GENOMIC DNA]</scope>
    <source>
        <tissue evidence="1">Leaves</tissue>
    </source>
</reference>
<gene>
    <name evidence="1" type="ORF">PIB30_065919</name>
</gene>
<proteinExistence type="predicted"/>
<dbReference type="Proteomes" id="UP001341840">
    <property type="component" value="Unassembled WGS sequence"/>
</dbReference>
<keyword evidence="2" id="KW-1185">Reference proteome</keyword>
<dbReference type="EMBL" id="JASCZI010121493">
    <property type="protein sequence ID" value="MED6161962.1"/>
    <property type="molecule type" value="Genomic_DNA"/>
</dbReference>
<comment type="caution">
    <text evidence="1">The sequence shown here is derived from an EMBL/GenBank/DDBJ whole genome shotgun (WGS) entry which is preliminary data.</text>
</comment>
<accession>A0ABU6UKW5</accession>